<keyword evidence="14" id="KW-1185">Reference proteome</keyword>
<dbReference type="PROSITE" id="PS50929">
    <property type="entry name" value="ABC_TM1F"/>
    <property type="match status" value="1"/>
</dbReference>
<feature type="transmembrane region" description="Helical" evidence="10">
    <location>
        <begin position="157"/>
        <end position="175"/>
    </location>
</feature>
<evidence type="ECO:0000313" key="14">
    <source>
        <dbReference type="Proteomes" id="UP000198500"/>
    </source>
</evidence>
<evidence type="ECO:0000256" key="8">
    <source>
        <dbReference type="ARBA" id="ARBA00023136"/>
    </source>
</evidence>
<evidence type="ECO:0000256" key="10">
    <source>
        <dbReference type="SAM" id="Phobius"/>
    </source>
</evidence>
<evidence type="ECO:0000313" key="13">
    <source>
        <dbReference type="EMBL" id="SDX98198.1"/>
    </source>
</evidence>
<evidence type="ECO:0000259" key="11">
    <source>
        <dbReference type="PROSITE" id="PS50893"/>
    </source>
</evidence>
<evidence type="ECO:0000256" key="2">
    <source>
        <dbReference type="ARBA" id="ARBA00022448"/>
    </source>
</evidence>
<keyword evidence="2" id="KW-0813">Transport</keyword>
<feature type="domain" description="ABC transporter" evidence="11">
    <location>
        <begin position="337"/>
        <end position="577"/>
    </location>
</feature>
<protein>
    <submittedName>
        <fullName evidence="13">ATP-binding cassette, subfamily B</fullName>
    </submittedName>
</protein>
<dbReference type="GO" id="GO:0005524">
    <property type="term" value="F:ATP binding"/>
    <property type="evidence" value="ECO:0007669"/>
    <property type="project" value="UniProtKB-KW"/>
</dbReference>
<proteinExistence type="predicted"/>
<dbReference type="PROSITE" id="PS50893">
    <property type="entry name" value="ABC_TRANSPORTER_2"/>
    <property type="match status" value="1"/>
</dbReference>
<evidence type="ECO:0000256" key="3">
    <source>
        <dbReference type="ARBA" id="ARBA00022475"/>
    </source>
</evidence>
<dbReference type="GO" id="GO:0015421">
    <property type="term" value="F:ABC-type oligopeptide transporter activity"/>
    <property type="evidence" value="ECO:0007669"/>
    <property type="project" value="TreeGrafter"/>
</dbReference>
<keyword evidence="4 10" id="KW-0812">Transmembrane</keyword>
<dbReference type="InterPro" id="IPR003439">
    <property type="entry name" value="ABC_transporter-like_ATP-bd"/>
</dbReference>
<evidence type="ECO:0000256" key="4">
    <source>
        <dbReference type="ARBA" id="ARBA00022692"/>
    </source>
</evidence>
<dbReference type="InterPro" id="IPR011527">
    <property type="entry name" value="ABC1_TM_dom"/>
</dbReference>
<reference evidence="13 14" key="1">
    <citation type="submission" date="2016-10" db="EMBL/GenBank/DDBJ databases">
        <authorList>
            <person name="de Groot N.N."/>
        </authorList>
    </citation>
    <scope>NUCLEOTIDE SEQUENCE [LARGE SCALE GENOMIC DNA]</scope>
    <source>
        <strain evidence="13 14">DSM 19219</strain>
    </source>
</reference>
<keyword evidence="5" id="KW-0547">Nucleotide-binding</keyword>
<feature type="transmembrane region" description="Helical" evidence="10">
    <location>
        <begin position="54"/>
        <end position="75"/>
    </location>
</feature>
<dbReference type="PANTHER" id="PTHR43394">
    <property type="entry name" value="ATP-DEPENDENT PERMEASE MDL1, MITOCHONDRIAL"/>
    <property type="match status" value="1"/>
</dbReference>
<comment type="subcellular location">
    <subcellularLocation>
        <location evidence="1">Cell membrane</location>
        <topology evidence="1">Multi-pass membrane protein</topology>
    </subcellularLocation>
</comment>
<evidence type="ECO:0000256" key="1">
    <source>
        <dbReference type="ARBA" id="ARBA00004651"/>
    </source>
</evidence>
<dbReference type="SUPFAM" id="SSF90123">
    <property type="entry name" value="ABC transporter transmembrane region"/>
    <property type="match status" value="1"/>
</dbReference>
<keyword evidence="8 10" id="KW-0472">Membrane</keyword>
<evidence type="ECO:0000256" key="6">
    <source>
        <dbReference type="ARBA" id="ARBA00022840"/>
    </source>
</evidence>
<dbReference type="Gene3D" id="3.40.50.300">
    <property type="entry name" value="P-loop containing nucleotide triphosphate hydrolases"/>
    <property type="match status" value="1"/>
</dbReference>
<keyword evidence="6 13" id="KW-0067">ATP-binding</keyword>
<evidence type="ECO:0000256" key="9">
    <source>
        <dbReference type="SAM" id="MobiDB-lite"/>
    </source>
</evidence>
<dbReference type="FunFam" id="3.40.50.300:FF:000221">
    <property type="entry name" value="Multidrug ABC transporter ATP-binding protein"/>
    <property type="match status" value="1"/>
</dbReference>
<sequence>MLWHSSPRWTVIGTILMVLEIGFGLALLFWLKRLVDVMTGTLAGDAGLVGEGGMLGYVALTGGCALAFMVCRGMAGLAREAQGLQLADHLDSEIHDRAVKADLAFYESPRYADTLQRAREAGNQRPVQVISNILLLAKNGLMLAAVAGLIMTIDWRLLPLMLCVILPALWVRLRYTRRLYDWQVRRTQMERRAGYLDWLMTSEYHAKELRLNQLGAHLRKQYAELRGRIRRERFAITQRRTWIELAVGGAATLAFFGALTLLVWQAVEGHSSVGDLVLFLLIFQRTQSMGQELVQQISRLYEDHLYMGQLLAFLDIRPALADPEQPLPVPVPPVRGIRFENVTFRYPDSEREALQAIDLTIRPGEVVALVGANGSGKTTLIKLLCRLYDPSAGRITLDGVDIRDYGIVAYRRLFSVVFQDYAHYATTARENIRFGDIDQPPDTPSVQSAAELAGAASFIDELAHGYETRLTRMFDDGMELSIGQWQKIALARAFMRQSQFIVLDEPTSALDPGAEFALFENFRERVDHRGALIISHRLSSVRMADCIHVLDQGRILESGSHDELMERKGAYFELFRRQAYHYREGNSEESAERRSMYDDGTTADLRACEPFNEP</sequence>
<name>A0A1H3G6E8_9GAMM</name>
<dbReference type="AlphaFoldDB" id="A0A1H3G6E8"/>
<dbReference type="STRING" id="574349.SAMN05443545_1098"/>
<keyword evidence="7 10" id="KW-1133">Transmembrane helix</keyword>
<dbReference type="Pfam" id="PF00005">
    <property type="entry name" value="ABC_tran"/>
    <property type="match status" value="1"/>
</dbReference>
<keyword evidence="3" id="KW-1003">Cell membrane</keyword>
<feature type="transmembrane region" description="Helical" evidence="10">
    <location>
        <begin position="241"/>
        <end position="264"/>
    </location>
</feature>
<dbReference type="Gene3D" id="1.20.1560.10">
    <property type="entry name" value="ABC transporter type 1, transmembrane domain"/>
    <property type="match status" value="1"/>
</dbReference>
<dbReference type="RefSeq" id="WP_175529875.1">
    <property type="nucleotide sequence ID" value="NZ_BMXH01000007.1"/>
</dbReference>
<dbReference type="SMART" id="SM00382">
    <property type="entry name" value="AAA"/>
    <property type="match status" value="1"/>
</dbReference>
<feature type="region of interest" description="Disordered" evidence="9">
    <location>
        <begin position="586"/>
        <end position="614"/>
    </location>
</feature>
<feature type="transmembrane region" description="Helical" evidence="10">
    <location>
        <begin position="12"/>
        <end position="31"/>
    </location>
</feature>
<dbReference type="GO" id="GO:0016887">
    <property type="term" value="F:ATP hydrolysis activity"/>
    <property type="evidence" value="ECO:0007669"/>
    <property type="project" value="InterPro"/>
</dbReference>
<gene>
    <name evidence="13" type="ORF">SAMN05443545_1098</name>
</gene>
<evidence type="ECO:0000256" key="5">
    <source>
        <dbReference type="ARBA" id="ARBA00022741"/>
    </source>
</evidence>
<dbReference type="InterPro" id="IPR003593">
    <property type="entry name" value="AAA+_ATPase"/>
</dbReference>
<feature type="compositionally biased region" description="Basic and acidic residues" evidence="9">
    <location>
        <begin position="586"/>
        <end position="597"/>
    </location>
</feature>
<dbReference type="InterPro" id="IPR036640">
    <property type="entry name" value="ABC1_TM_sf"/>
</dbReference>
<dbReference type="SUPFAM" id="SSF52540">
    <property type="entry name" value="P-loop containing nucleoside triphosphate hydrolases"/>
    <property type="match status" value="1"/>
</dbReference>
<feature type="domain" description="ABC transmembrane type-1" evidence="12">
    <location>
        <begin position="11"/>
        <end position="302"/>
    </location>
</feature>
<dbReference type="InterPro" id="IPR027417">
    <property type="entry name" value="P-loop_NTPase"/>
</dbReference>
<dbReference type="InterPro" id="IPR039421">
    <property type="entry name" value="Type_1_exporter"/>
</dbReference>
<accession>A0A1H3G6E8</accession>
<dbReference type="PANTHER" id="PTHR43394:SF1">
    <property type="entry name" value="ATP-BINDING CASSETTE SUB-FAMILY B MEMBER 10, MITOCHONDRIAL"/>
    <property type="match status" value="1"/>
</dbReference>
<dbReference type="GO" id="GO:0005886">
    <property type="term" value="C:plasma membrane"/>
    <property type="evidence" value="ECO:0007669"/>
    <property type="project" value="UniProtKB-SubCell"/>
</dbReference>
<evidence type="ECO:0000259" key="12">
    <source>
        <dbReference type="PROSITE" id="PS50929"/>
    </source>
</evidence>
<feature type="transmembrane region" description="Helical" evidence="10">
    <location>
        <begin position="129"/>
        <end position="151"/>
    </location>
</feature>
<dbReference type="Proteomes" id="UP000198500">
    <property type="component" value="Unassembled WGS sequence"/>
</dbReference>
<organism evidence="13 14">
    <name type="scientific">Aidingimonas halophila</name>
    <dbReference type="NCBI Taxonomy" id="574349"/>
    <lineage>
        <taxon>Bacteria</taxon>
        <taxon>Pseudomonadati</taxon>
        <taxon>Pseudomonadota</taxon>
        <taxon>Gammaproteobacteria</taxon>
        <taxon>Oceanospirillales</taxon>
        <taxon>Halomonadaceae</taxon>
        <taxon>Aidingimonas</taxon>
    </lineage>
</organism>
<dbReference type="EMBL" id="FNNI01000009">
    <property type="protein sequence ID" value="SDX98198.1"/>
    <property type="molecule type" value="Genomic_DNA"/>
</dbReference>
<evidence type="ECO:0000256" key="7">
    <source>
        <dbReference type="ARBA" id="ARBA00022989"/>
    </source>
</evidence>